<reference evidence="11 12" key="1">
    <citation type="submission" date="2020-07" db="EMBL/GenBank/DDBJ databases">
        <title>Gai3-2, isolated from salt lake.</title>
        <authorList>
            <person name="Cui H."/>
            <person name="Shi X."/>
        </authorList>
    </citation>
    <scope>NUCLEOTIDE SEQUENCE [LARGE SCALE GENOMIC DNA]</scope>
    <source>
        <strain evidence="11 12">Gai3-2</strain>
    </source>
</reference>
<evidence type="ECO:0000256" key="2">
    <source>
        <dbReference type="ARBA" id="ARBA00005204"/>
    </source>
</evidence>
<evidence type="ECO:0000256" key="10">
    <source>
        <dbReference type="SAM" id="MobiDB-lite"/>
    </source>
</evidence>
<dbReference type="UniPathway" id="UPA00031">
    <property type="reaction ID" value="UER00007"/>
</dbReference>
<comment type="subcellular location">
    <subcellularLocation>
        <location evidence="9">Cytoplasm</location>
    </subcellularLocation>
</comment>
<gene>
    <name evidence="9 11" type="primary">hisE</name>
    <name evidence="11" type="ORF">HUG10_16885</name>
</gene>
<dbReference type="HAMAP" id="MF_01020">
    <property type="entry name" value="HisE"/>
    <property type="match status" value="1"/>
</dbReference>
<dbReference type="AlphaFoldDB" id="A0A7D5K2S6"/>
<accession>A0A7D5K2S6</accession>
<feature type="region of interest" description="Disordered" evidence="10">
    <location>
        <begin position="1"/>
        <end position="29"/>
    </location>
</feature>
<organism evidence="11 12">
    <name type="scientific">Halorarum halophilum</name>
    <dbReference type="NCBI Taxonomy" id="2743090"/>
    <lineage>
        <taxon>Archaea</taxon>
        <taxon>Methanobacteriati</taxon>
        <taxon>Methanobacteriota</taxon>
        <taxon>Stenosarchaea group</taxon>
        <taxon>Halobacteria</taxon>
        <taxon>Halobacteriales</taxon>
        <taxon>Haloferacaceae</taxon>
        <taxon>Halorarum</taxon>
    </lineage>
</organism>
<keyword evidence="12" id="KW-1185">Reference proteome</keyword>
<comment type="similarity">
    <text evidence="9">Belongs to the PRA-PH family.</text>
</comment>
<keyword evidence="3 9" id="KW-0963">Cytoplasm</keyword>
<evidence type="ECO:0000256" key="3">
    <source>
        <dbReference type="ARBA" id="ARBA00022490"/>
    </source>
</evidence>
<keyword evidence="7 9" id="KW-0067">ATP-binding</keyword>
<dbReference type="PANTHER" id="PTHR42945:SF1">
    <property type="entry name" value="HISTIDINE BIOSYNTHESIS BIFUNCTIONAL PROTEIN HIS7"/>
    <property type="match status" value="1"/>
</dbReference>
<feature type="compositionally biased region" description="Acidic residues" evidence="10">
    <location>
        <begin position="8"/>
        <end position="18"/>
    </location>
</feature>
<keyword evidence="4 9" id="KW-0028">Amino-acid biosynthesis</keyword>
<keyword evidence="5 9" id="KW-0547">Nucleotide-binding</keyword>
<evidence type="ECO:0000256" key="5">
    <source>
        <dbReference type="ARBA" id="ARBA00022741"/>
    </source>
</evidence>
<evidence type="ECO:0000256" key="7">
    <source>
        <dbReference type="ARBA" id="ARBA00022840"/>
    </source>
</evidence>
<dbReference type="OrthoDB" id="39686at2157"/>
<dbReference type="Gene3D" id="1.10.287.1080">
    <property type="entry name" value="MazG-like"/>
    <property type="match status" value="1"/>
</dbReference>
<dbReference type="EC" id="3.6.1.31" evidence="9"/>
<dbReference type="GO" id="GO:0004636">
    <property type="term" value="F:phosphoribosyl-ATP diphosphatase activity"/>
    <property type="evidence" value="ECO:0007669"/>
    <property type="project" value="UniProtKB-UniRule"/>
</dbReference>
<protein>
    <recommendedName>
        <fullName evidence="9">Phosphoribosyl-ATP pyrophosphatase</fullName>
        <shortName evidence="9">PRA-PH</shortName>
        <ecNumber evidence="9">3.6.1.31</ecNumber>
    </recommendedName>
</protein>
<evidence type="ECO:0000256" key="1">
    <source>
        <dbReference type="ARBA" id="ARBA00001460"/>
    </source>
</evidence>
<dbReference type="SUPFAM" id="SSF101386">
    <property type="entry name" value="all-alpha NTP pyrophosphatases"/>
    <property type="match status" value="1"/>
</dbReference>
<evidence type="ECO:0000256" key="8">
    <source>
        <dbReference type="ARBA" id="ARBA00023102"/>
    </source>
</evidence>
<evidence type="ECO:0000313" key="12">
    <source>
        <dbReference type="Proteomes" id="UP000509750"/>
    </source>
</evidence>
<dbReference type="Proteomes" id="UP000509750">
    <property type="component" value="Chromosome"/>
</dbReference>
<proteinExistence type="inferred from homology"/>
<dbReference type="RefSeq" id="WP_179170675.1">
    <property type="nucleotide sequence ID" value="NZ_CP058529.1"/>
</dbReference>
<dbReference type="CDD" id="cd11534">
    <property type="entry name" value="NTP-PPase_HisIE_like"/>
    <property type="match status" value="1"/>
</dbReference>
<dbReference type="GO" id="GO:0000105">
    <property type="term" value="P:L-histidine biosynthetic process"/>
    <property type="evidence" value="ECO:0007669"/>
    <property type="project" value="UniProtKB-UniRule"/>
</dbReference>
<dbReference type="GO" id="GO:0005737">
    <property type="term" value="C:cytoplasm"/>
    <property type="evidence" value="ECO:0007669"/>
    <property type="project" value="UniProtKB-SubCell"/>
</dbReference>
<evidence type="ECO:0000256" key="9">
    <source>
        <dbReference type="HAMAP-Rule" id="MF_01020"/>
    </source>
</evidence>
<dbReference type="EMBL" id="CP058529">
    <property type="protein sequence ID" value="QLG29101.1"/>
    <property type="molecule type" value="Genomic_DNA"/>
</dbReference>
<dbReference type="Pfam" id="PF01503">
    <property type="entry name" value="PRA-PH"/>
    <property type="match status" value="1"/>
</dbReference>
<dbReference type="GeneID" id="56030544"/>
<comment type="pathway">
    <text evidence="2 9">Amino-acid biosynthesis; L-histidine biosynthesis; L-histidine from 5-phospho-alpha-D-ribose 1-diphosphate: step 2/9.</text>
</comment>
<dbReference type="InterPro" id="IPR021130">
    <property type="entry name" value="PRib-ATP_PPHydrolase-like"/>
</dbReference>
<comment type="catalytic activity">
    <reaction evidence="1 9">
        <text>1-(5-phospho-beta-D-ribosyl)-ATP + H2O = 1-(5-phospho-beta-D-ribosyl)-5'-AMP + diphosphate + H(+)</text>
        <dbReference type="Rhea" id="RHEA:22828"/>
        <dbReference type="ChEBI" id="CHEBI:15377"/>
        <dbReference type="ChEBI" id="CHEBI:15378"/>
        <dbReference type="ChEBI" id="CHEBI:33019"/>
        <dbReference type="ChEBI" id="CHEBI:59457"/>
        <dbReference type="ChEBI" id="CHEBI:73183"/>
        <dbReference type="EC" id="3.6.1.31"/>
    </reaction>
</comment>
<sequence>MSDPVEPVGDDGTEDDATGNDATGSTRTGDAAVLDDLFATIESRRAELPEGSYTASLFTHEKGENAVLEKLGEEATETILAAKDDDDEALTAESADLVYHLLVLLAMKDLDVSDLRAELRDRF</sequence>
<evidence type="ECO:0000256" key="6">
    <source>
        <dbReference type="ARBA" id="ARBA00022801"/>
    </source>
</evidence>
<evidence type="ECO:0000313" key="11">
    <source>
        <dbReference type="EMBL" id="QLG29101.1"/>
    </source>
</evidence>
<name>A0A7D5K2S6_9EURY</name>
<keyword evidence="6 9" id="KW-0378">Hydrolase</keyword>
<dbReference type="InterPro" id="IPR008179">
    <property type="entry name" value="HisE"/>
</dbReference>
<dbReference type="NCBIfam" id="TIGR03188">
    <property type="entry name" value="histidine_hisI"/>
    <property type="match status" value="1"/>
</dbReference>
<dbReference type="KEGG" id="halg:HUG10_16885"/>
<evidence type="ECO:0000256" key="4">
    <source>
        <dbReference type="ARBA" id="ARBA00022605"/>
    </source>
</evidence>
<dbReference type="GO" id="GO:0005524">
    <property type="term" value="F:ATP binding"/>
    <property type="evidence" value="ECO:0007669"/>
    <property type="project" value="UniProtKB-KW"/>
</dbReference>
<dbReference type="PANTHER" id="PTHR42945">
    <property type="entry name" value="HISTIDINE BIOSYNTHESIS BIFUNCTIONAL PROTEIN"/>
    <property type="match status" value="1"/>
</dbReference>
<keyword evidence="8 9" id="KW-0368">Histidine biosynthesis</keyword>